<feature type="region of interest" description="Disordered" evidence="1">
    <location>
        <begin position="67"/>
        <end position="95"/>
    </location>
</feature>
<dbReference type="InterPro" id="IPR040256">
    <property type="entry name" value="At4g02000-like"/>
</dbReference>
<reference evidence="2" key="2">
    <citation type="submission" date="2023-06" db="EMBL/GenBank/DDBJ databases">
        <authorList>
            <person name="Ma L."/>
            <person name="Liu K.-W."/>
            <person name="Li Z."/>
            <person name="Hsiao Y.-Y."/>
            <person name="Qi Y."/>
            <person name="Fu T."/>
            <person name="Tang G."/>
            <person name="Zhang D."/>
            <person name="Sun W.-H."/>
            <person name="Liu D.-K."/>
            <person name="Li Y."/>
            <person name="Chen G.-Z."/>
            <person name="Liu X.-D."/>
            <person name="Liao X.-Y."/>
            <person name="Jiang Y.-T."/>
            <person name="Yu X."/>
            <person name="Hao Y."/>
            <person name="Huang J."/>
            <person name="Zhao X.-W."/>
            <person name="Ke S."/>
            <person name="Chen Y.-Y."/>
            <person name="Wu W.-L."/>
            <person name="Hsu J.-L."/>
            <person name="Lin Y.-F."/>
            <person name="Huang M.-D."/>
            <person name="Li C.-Y."/>
            <person name="Huang L."/>
            <person name="Wang Z.-W."/>
            <person name="Zhao X."/>
            <person name="Zhong W.-Y."/>
            <person name="Peng D.-H."/>
            <person name="Ahmad S."/>
            <person name="Lan S."/>
            <person name="Zhang J.-S."/>
            <person name="Tsai W.-C."/>
            <person name="Van De Peer Y."/>
            <person name="Liu Z.-J."/>
        </authorList>
    </citation>
    <scope>NUCLEOTIDE SEQUENCE</scope>
    <source>
        <strain evidence="2">CP</strain>
        <tissue evidence="2">Leaves</tissue>
    </source>
</reference>
<reference evidence="2" key="1">
    <citation type="journal article" date="2023" name="Nat. Commun.">
        <title>Diploid and tetraploid genomes of Acorus and the evolution of monocots.</title>
        <authorList>
            <person name="Ma L."/>
            <person name="Liu K.W."/>
            <person name="Li Z."/>
            <person name="Hsiao Y.Y."/>
            <person name="Qi Y."/>
            <person name="Fu T."/>
            <person name="Tang G.D."/>
            <person name="Zhang D."/>
            <person name="Sun W.H."/>
            <person name="Liu D.K."/>
            <person name="Li Y."/>
            <person name="Chen G.Z."/>
            <person name="Liu X.D."/>
            <person name="Liao X.Y."/>
            <person name="Jiang Y.T."/>
            <person name="Yu X."/>
            <person name="Hao Y."/>
            <person name="Huang J."/>
            <person name="Zhao X.W."/>
            <person name="Ke S."/>
            <person name="Chen Y.Y."/>
            <person name="Wu W.L."/>
            <person name="Hsu J.L."/>
            <person name="Lin Y.F."/>
            <person name="Huang M.D."/>
            <person name="Li C.Y."/>
            <person name="Huang L."/>
            <person name="Wang Z.W."/>
            <person name="Zhao X."/>
            <person name="Zhong W.Y."/>
            <person name="Peng D.H."/>
            <person name="Ahmad S."/>
            <person name="Lan S."/>
            <person name="Zhang J.S."/>
            <person name="Tsai W.C."/>
            <person name="Van de Peer Y."/>
            <person name="Liu Z.J."/>
        </authorList>
    </citation>
    <scope>NUCLEOTIDE SEQUENCE</scope>
    <source>
        <strain evidence="2">CP</strain>
    </source>
</reference>
<protein>
    <recommendedName>
        <fullName evidence="4">Zinc knuckle CX2CX4HX4C domain-containing protein</fullName>
    </recommendedName>
</protein>
<sequence length="214" mass="23004">MDNATRISSQIDYARICVEIETLTVLPNEVTVEVPGGDRESFKVIYEWKPDPCAHCHTFGHYSENSCKKPSSETQATESGSQKATKTAQKEGQGPTQAVVIFQTSKKFASKAALGSPPAVVADSHVQGAVVFESIQHSSDFILDHGNVGSVNAYGVSTDPVLKSPQSKSIMSKTIADASAKDQGVDVESFFLTNLFCDSDPPRISWGNVYCSPP</sequence>
<evidence type="ECO:0000313" key="2">
    <source>
        <dbReference type="EMBL" id="KAK1296360.1"/>
    </source>
</evidence>
<evidence type="ECO:0000313" key="3">
    <source>
        <dbReference type="Proteomes" id="UP001180020"/>
    </source>
</evidence>
<organism evidence="2 3">
    <name type="scientific">Acorus calamus</name>
    <name type="common">Sweet flag</name>
    <dbReference type="NCBI Taxonomy" id="4465"/>
    <lineage>
        <taxon>Eukaryota</taxon>
        <taxon>Viridiplantae</taxon>
        <taxon>Streptophyta</taxon>
        <taxon>Embryophyta</taxon>
        <taxon>Tracheophyta</taxon>
        <taxon>Spermatophyta</taxon>
        <taxon>Magnoliopsida</taxon>
        <taxon>Liliopsida</taxon>
        <taxon>Acoraceae</taxon>
        <taxon>Acorus</taxon>
    </lineage>
</organism>
<comment type="caution">
    <text evidence="2">The sequence shown here is derived from an EMBL/GenBank/DDBJ whole genome shotgun (WGS) entry which is preliminary data.</text>
</comment>
<dbReference type="AlphaFoldDB" id="A0AAV9D4Z2"/>
<proteinExistence type="predicted"/>
<dbReference type="Proteomes" id="UP001180020">
    <property type="component" value="Unassembled WGS sequence"/>
</dbReference>
<name>A0AAV9D4Z2_ACOCL</name>
<accession>A0AAV9D4Z2</accession>
<keyword evidence="3" id="KW-1185">Reference proteome</keyword>
<dbReference type="PANTHER" id="PTHR31286">
    <property type="entry name" value="GLYCINE-RICH CELL WALL STRUCTURAL PROTEIN 1.8-LIKE"/>
    <property type="match status" value="1"/>
</dbReference>
<dbReference type="PANTHER" id="PTHR31286:SF180">
    <property type="entry name" value="OS10G0362600 PROTEIN"/>
    <property type="match status" value="1"/>
</dbReference>
<feature type="compositionally biased region" description="Polar residues" evidence="1">
    <location>
        <begin position="72"/>
        <end position="87"/>
    </location>
</feature>
<evidence type="ECO:0000256" key="1">
    <source>
        <dbReference type="SAM" id="MobiDB-lite"/>
    </source>
</evidence>
<gene>
    <name evidence="2" type="ORF">QJS10_CPB15g00772</name>
</gene>
<dbReference type="EMBL" id="JAUJYO010000015">
    <property type="protein sequence ID" value="KAK1296360.1"/>
    <property type="molecule type" value="Genomic_DNA"/>
</dbReference>
<evidence type="ECO:0008006" key="4">
    <source>
        <dbReference type="Google" id="ProtNLM"/>
    </source>
</evidence>